<comment type="catalytic activity">
    <reaction evidence="1 11">
        <text>Endonucleolytic cleavage to 5'-phosphomonoester.</text>
        <dbReference type="EC" id="3.1.26.4"/>
    </reaction>
</comment>
<keyword evidence="11" id="KW-0963">Cytoplasm</keyword>
<evidence type="ECO:0000313" key="14">
    <source>
        <dbReference type="Proteomes" id="UP001163687"/>
    </source>
</evidence>
<keyword evidence="7 11" id="KW-0479">Metal-binding</keyword>
<dbReference type="GO" id="GO:0003676">
    <property type="term" value="F:nucleic acid binding"/>
    <property type="evidence" value="ECO:0007669"/>
    <property type="project" value="InterPro"/>
</dbReference>
<keyword evidence="8 11" id="KW-0255">Endonuclease</keyword>
<keyword evidence="9 11" id="KW-0378">Hydrolase</keyword>
<name>A0AA35CPG7_9FIRM</name>
<feature type="domain" description="RNase H type-1" evidence="12">
    <location>
        <begin position="1"/>
        <end position="142"/>
    </location>
</feature>
<dbReference type="GO" id="GO:0005737">
    <property type="term" value="C:cytoplasm"/>
    <property type="evidence" value="ECO:0007669"/>
    <property type="project" value="UniProtKB-SubCell"/>
</dbReference>
<dbReference type="AlphaFoldDB" id="A0AA35CPG7"/>
<evidence type="ECO:0000256" key="5">
    <source>
        <dbReference type="ARBA" id="ARBA00012180"/>
    </source>
</evidence>
<keyword evidence="6 11" id="KW-0540">Nuclease</keyword>
<dbReference type="KEGG" id="cmic:caldi_24350"/>
<evidence type="ECO:0000256" key="2">
    <source>
        <dbReference type="ARBA" id="ARBA00004065"/>
    </source>
</evidence>
<dbReference type="InterPro" id="IPR022892">
    <property type="entry name" value="RNaseHI"/>
</dbReference>
<evidence type="ECO:0000256" key="4">
    <source>
        <dbReference type="ARBA" id="ARBA00011245"/>
    </source>
</evidence>
<dbReference type="GO" id="GO:0004523">
    <property type="term" value="F:RNA-DNA hybrid ribonuclease activity"/>
    <property type="evidence" value="ECO:0007669"/>
    <property type="project" value="UniProtKB-UniRule"/>
</dbReference>
<sequence length="162" mass="18616">MREVEIYTDGACSGNPGPGGWAAILVYGPHEKELSGYETSTTNNRMELRAAIEGLQALKEPCRVKLYSDSAYVVNAFRQGWLERWRRTGWRTADRQPVENRDLWERLLELVTVHQVEWRKVRGHAGHAYNERCDALARAAARRAEEEVRGQRDPGPRDRDLL</sequence>
<dbReference type="RefSeq" id="WP_264842000.1">
    <property type="nucleotide sequence ID" value="NZ_AP025628.1"/>
</dbReference>
<evidence type="ECO:0000256" key="11">
    <source>
        <dbReference type="HAMAP-Rule" id="MF_00042"/>
    </source>
</evidence>
<dbReference type="HAMAP" id="MF_00042">
    <property type="entry name" value="RNase_H"/>
    <property type="match status" value="1"/>
</dbReference>
<dbReference type="InterPro" id="IPR050092">
    <property type="entry name" value="RNase_H"/>
</dbReference>
<dbReference type="PROSITE" id="PS50879">
    <property type="entry name" value="RNASE_H_1"/>
    <property type="match status" value="1"/>
</dbReference>
<gene>
    <name evidence="11 13" type="primary">rnhA</name>
    <name evidence="13" type="ORF">caldi_24350</name>
</gene>
<feature type="binding site" evidence="11">
    <location>
        <position position="9"/>
    </location>
    <ligand>
        <name>Mg(2+)</name>
        <dbReference type="ChEBI" id="CHEBI:18420"/>
        <label>2</label>
    </ligand>
</feature>
<comment type="function">
    <text evidence="2 11">Endonuclease that specifically degrades the RNA of RNA-DNA hybrids.</text>
</comment>
<dbReference type="CDD" id="cd09278">
    <property type="entry name" value="RNase_HI_prokaryote_like"/>
    <property type="match status" value="1"/>
</dbReference>
<dbReference type="Gene3D" id="3.30.420.10">
    <property type="entry name" value="Ribonuclease H-like superfamily/Ribonuclease H"/>
    <property type="match status" value="1"/>
</dbReference>
<dbReference type="NCBIfam" id="NF001236">
    <property type="entry name" value="PRK00203.1"/>
    <property type="match status" value="1"/>
</dbReference>
<evidence type="ECO:0000256" key="8">
    <source>
        <dbReference type="ARBA" id="ARBA00022759"/>
    </source>
</evidence>
<feature type="binding site" evidence="11">
    <location>
        <position position="134"/>
    </location>
    <ligand>
        <name>Mg(2+)</name>
        <dbReference type="ChEBI" id="CHEBI:18420"/>
        <label>2</label>
    </ligand>
</feature>
<dbReference type="FunFam" id="3.30.420.10:FF:000089">
    <property type="entry name" value="Ribonuclease H"/>
    <property type="match status" value="1"/>
</dbReference>
<dbReference type="Pfam" id="PF00075">
    <property type="entry name" value="RNase_H"/>
    <property type="match status" value="1"/>
</dbReference>
<proteinExistence type="inferred from homology"/>
<comment type="cofactor">
    <cofactor evidence="11">
        <name>Mg(2+)</name>
        <dbReference type="ChEBI" id="CHEBI:18420"/>
    </cofactor>
    <text evidence="11">Binds 1 Mg(2+) ion per subunit. May bind a second metal ion at a regulatory site, or after substrate binding.</text>
</comment>
<dbReference type="PANTHER" id="PTHR10642">
    <property type="entry name" value="RIBONUCLEASE H1"/>
    <property type="match status" value="1"/>
</dbReference>
<evidence type="ECO:0000313" key="13">
    <source>
        <dbReference type="EMBL" id="BDG61345.1"/>
    </source>
</evidence>
<dbReference type="GO" id="GO:0000287">
    <property type="term" value="F:magnesium ion binding"/>
    <property type="evidence" value="ECO:0007669"/>
    <property type="project" value="UniProtKB-UniRule"/>
</dbReference>
<organism evidence="13 14">
    <name type="scientific">Caldinitratiruptor microaerophilus</name>
    <dbReference type="NCBI Taxonomy" id="671077"/>
    <lineage>
        <taxon>Bacteria</taxon>
        <taxon>Bacillati</taxon>
        <taxon>Bacillota</taxon>
        <taxon>Clostridia</taxon>
        <taxon>Eubacteriales</taxon>
        <taxon>Symbiobacteriaceae</taxon>
        <taxon>Caldinitratiruptor</taxon>
    </lineage>
</organism>
<keyword evidence="14" id="KW-1185">Reference proteome</keyword>
<comment type="subunit">
    <text evidence="4 11">Monomer.</text>
</comment>
<dbReference type="InterPro" id="IPR012337">
    <property type="entry name" value="RNaseH-like_sf"/>
</dbReference>
<feature type="binding site" evidence="11">
    <location>
        <position position="69"/>
    </location>
    <ligand>
        <name>Mg(2+)</name>
        <dbReference type="ChEBI" id="CHEBI:18420"/>
        <label>1</label>
    </ligand>
</feature>
<protein>
    <recommendedName>
        <fullName evidence="5 11">Ribonuclease H</fullName>
        <shortName evidence="11">RNase H</shortName>
        <ecNumber evidence="5 11">3.1.26.4</ecNumber>
    </recommendedName>
</protein>
<dbReference type="GO" id="GO:0043137">
    <property type="term" value="P:DNA replication, removal of RNA primer"/>
    <property type="evidence" value="ECO:0007669"/>
    <property type="project" value="TreeGrafter"/>
</dbReference>
<dbReference type="PANTHER" id="PTHR10642:SF26">
    <property type="entry name" value="RIBONUCLEASE H1"/>
    <property type="match status" value="1"/>
</dbReference>
<reference evidence="13" key="1">
    <citation type="submission" date="2022-03" db="EMBL/GenBank/DDBJ databases">
        <title>Complete genome sequence of Caldinitratiruptor microaerophilus.</title>
        <authorList>
            <person name="Mukaiyama R."/>
            <person name="Nishiyama T."/>
            <person name="Ueda K."/>
        </authorList>
    </citation>
    <scope>NUCLEOTIDE SEQUENCE</scope>
    <source>
        <strain evidence="13">JCM 16183</strain>
    </source>
</reference>
<evidence type="ECO:0000259" key="12">
    <source>
        <dbReference type="PROSITE" id="PS50879"/>
    </source>
</evidence>
<feature type="binding site" evidence="11">
    <location>
        <position position="47"/>
    </location>
    <ligand>
        <name>Mg(2+)</name>
        <dbReference type="ChEBI" id="CHEBI:18420"/>
        <label>1</label>
    </ligand>
</feature>
<dbReference type="SUPFAM" id="SSF53098">
    <property type="entry name" value="Ribonuclease H-like"/>
    <property type="match status" value="1"/>
</dbReference>
<evidence type="ECO:0000256" key="9">
    <source>
        <dbReference type="ARBA" id="ARBA00022801"/>
    </source>
</evidence>
<dbReference type="InterPro" id="IPR002156">
    <property type="entry name" value="RNaseH_domain"/>
</dbReference>
<keyword evidence="10 11" id="KW-0460">Magnesium</keyword>
<comment type="subcellular location">
    <subcellularLocation>
        <location evidence="11">Cytoplasm</location>
    </subcellularLocation>
</comment>
<evidence type="ECO:0000256" key="1">
    <source>
        <dbReference type="ARBA" id="ARBA00000077"/>
    </source>
</evidence>
<dbReference type="EC" id="3.1.26.4" evidence="5 11"/>
<evidence type="ECO:0000256" key="3">
    <source>
        <dbReference type="ARBA" id="ARBA00005300"/>
    </source>
</evidence>
<evidence type="ECO:0000256" key="6">
    <source>
        <dbReference type="ARBA" id="ARBA00022722"/>
    </source>
</evidence>
<feature type="binding site" evidence="11">
    <location>
        <position position="9"/>
    </location>
    <ligand>
        <name>Mg(2+)</name>
        <dbReference type="ChEBI" id="CHEBI:18420"/>
        <label>1</label>
    </ligand>
</feature>
<dbReference type="InterPro" id="IPR036397">
    <property type="entry name" value="RNaseH_sf"/>
</dbReference>
<evidence type="ECO:0000256" key="7">
    <source>
        <dbReference type="ARBA" id="ARBA00022723"/>
    </source>
</evidence>
<dbReference type="EMBL" id="AP025628">
    <property type="protein sequence ID" value="BDG61345.1"/>
    <property type="molecule type" value="Genomic_DNA"/>
</dbReference>
<comment type="similarity">
    <text evidence="3 11">Belongs to the RNase H family.</text>
</comment>
<evidence type="ECO:0000256" key="10">
    <source>
        <dbReference type="ARBA" id="ARBA00022842"/>
    </source>
</evidence>
<dbReference type="Proteomes" id="UP001163687">
    <property type="component" value="Chromosome"/>
</dbReference>
<accession>A0AA35CPG7</accession>